<dbReference type="Gene3D" id="1.10.443.10">
    <property type="entry name" value="Intergrase catalytic core"/>
    <property type="match status" value="1"/>
</dbReference>
<evidence type="ECO:0000256" key="1">
    <source>
        <dbReference type="ARBA" id="ARBA00022908"/>
    </source>
</evidence>
<proteinExistence type="predicted"/>
<sequence length="195" mass="22633">MGYSKEWLTEDEVKQILSLPNLEEKYEIWVLLLYTPALRVTEGLNVRVRDLIPEKKEINVVGGKKRKDNDIEPVPCNLQVLRQIKRYAERNDLKPSDFIMFSNKGKQANRSWVYKKLGELCQEAGIDKKIGTHTFRRSRATHLLNRGITLAKVSKYLRHKNLATTMAYLKITTADIQRELEEMGDPVTDIIQGEY</sequence>
<evidence type="ECO:0000313" key="5">
    <source>
        <dbReference type="EMBL" id="KKG94572.1"/>
    </source>
</evidence>
<dbReference type="Pfam" id="PF00589">
    <property type="entry name" value="Phage_integrase"/>
    <property type="match status" value="1"/>
</dbReference>
<keyword evidence="1" id="KW-0229">DNA integration</keyword>
<dbReference type="GO" id="GO:0015074">
    <property type="term" value="P:DNA integration"/>
    <property type="evidence" value="ECO:0007669"/>
    <property type="project" value="UniProtKB-KW"/>
</dbReference>
<reference evidence="5 6" key="1">
    <citation type="journal article" date="2015" name="ISME J.">
        <title>Genomic and phenotypic differentiation among Methanosarcina mazei populations from Columbia River sediment.</title>
        <authorList>
            <person name="Youngblut N.D."/>
            <person name="Wirth J.S."/>
            <person name="Henriksen J.R."/>
            <person name="Smith M."/>
            <person name="Simon H."/>
            <person name="Metcalf W.W."/>
            <person name="Whitaker R.J."/>
        </authorList>
    </citation>
    <scope>NUCLEOTIDE SEQUENCE [LARGE SCALE GENOMIC DNA]</scope>
    <source>
        <strain evidence="5 6">3.H.M.1A.1</strain>
    </source>
</reference>
<feature type="domain" description="Tyr recombinase" evidence="4">
    <location>
        <begin position="3"/>
        <end position="182"/>
    </location>
</feature>
<dbReference type="InterPro" id="IPR002104">
    <property type="entry name" value="Integrase_catalytic"/>
</dbReference>
<dbReference type="EMBL" id="JJPT01000025">
    <property type="protein sequence ID" value="KKG94572.1"/>
    <property type="molecule type" value="Genomic_DNA"/>
</dbReference>
<dbReference type="PATRIC" id="fig|2209.75.peg.3093"/>
<evidence type="ECO:0000259" key="4">
    <source>
        <dbReference type="PROSITE" id="PS51898"/>
    </source>
</evidence>
<evidence type="ECO:0000256" key="3">
    <source>
        <dbReference type="ARBA" id="ARBA00023172"/>
    </source>
</evidence>
<dbReference type="GO" id="GO:0003677">
    <property type="term" value="F:DNA binding"/>
    <property type="evidence" value="ECO:0007669"/>
    <property type="project" value="UniProtKB-KW"/>
</dbReference>
<dbReference type="InterPro" id="IPR013762">
    <property type="entry name" value="Integrase-like_cat_sf"/>
</dbReference>
<accession>A0A0F8IY89</accession>
<comment type="caution">
    <text evidence="5">The sequence shown here is derived from an EMBL/GenBank/DDBJ whole genome shotgun (WGS) entry which is preliminary data.</text>
</comment>
<dbReference type="AlphaFoldDB" id="A0A0F8IY89"/>
<dbReference type="InterPro" id="IPR050090">
    <property type="entry name" value="Tyrosine_recombinase_XerCD"/>
</dbReference>
<keyword evidence="3" id="KW-0233">DNA recombination</keyword>
<keyword evidence="2" id="KW-0238">DNA-binding</keyword>
<evidence type="ECO:0000256" key="2">
    <source>
        <dbReference type="ARBA" id="ARBA00023125"/>
    </source>
</evidence>
<name>A0A0F8IY89_METMZ</name>
<dbReference type="GO" id="GO:0006310">
    <property type="term" value="P:DNA recombination"/>
    <property type="evidence" value="ECO:0007669"/>
    <property type="project" value="UniProtKB-KW"/>
</dbReference>
<evidence type="ECO:0000313" key="6">
    <source>
        <dbReference type="Proteomes" id="UP000034657"/>
    </source>
</evidence>
<dbReference type="RefSeq" id="WP_048041651.1">
    <property type="nucleotide sequence ID" value="NZ_JJPT01000025.1"/>
</dbReference>
<dbReference type="PANTHER" id="PTHR30349">
    <property type="entry name" value="PHAGE INTEGRASE-RELATED"/>
    <property type="match status" value="1"/>
</dbReference>
<organism evidence="5 6">
    <name type="scientific">Methanosarcina mazei</name>
    <name type="common">Methanosarcina frisia</name>
    <dbReference type="NCBI Taxonomy" id="2209"/>
    <lineage>
        <taxon>Archaea</taxon>
        <taxon>Methanobacteriati</taxon>
        <taxon>Methanobacteriota</taxon>
        <taxon>Stenosarchaea group</taxon>
        <taxon>Methanomicrobia</taxon>
        <taxon>Methanosarcinales</taxon>
        <taxon>Methanosarcinaceae</taxon>
        <taxon>Methanosarcina</taxon>
    </lineage>
</organism>
<dbReference type="PROSITE" id="PS51898">
    <property type="entry name" value="TYR_RECOMBINASE"/>
    <property type="match status" value="1"/>
</dbReference>
<protein>
    <submittedName>
        <fullName evidence="5">Integrase</fullName>
    </submittedName>
</protein>
<gene>
    <name evidence="5" type="ORF">DU69_13905</name>
</gene>
<dbReference type="Proteomes" id="UP000034657">
    <property type="component" value="Unassembled WGS sequence"/>
</dbReference>
<dbReference type="InterPro" id="IPR011010">
    <property type="entry name" value="DNA_brk_join_enz"/>
</dbReference>
<dbReference type="PANTHER" id="PTHR30349:SF41">
    <property type="entry name" value="INTEGRASE_RECOMBINASE PROTEIN MJ0367-RELATED"/>
    <property type="match status" value="1"/>
</dbReference>
<dbReference type="SUPFAM" id="SSF56349">
    <property type="entry name" value="DNA breaking-rejoining enzymes"/>
    <property type="match status" value="1"/>
</dbReference>